<dbReference type="EMBL" id="JAHQIW010004746">
    <property type="protein sequence ID" value="KAJ1363495.1"/>
    <property type="molecule type" value="Genomic_DNA"/>
</dbReference>
<proteinExistence type="predicted"/>
<organism evidence="1 2">
    <name type="scientific">Parelaphostrongylus tenuis</name>
    <name type="common">Meningeal worm</name>
    <dbReference type="NCBI Taxonomy" id="148309"/>
    <lineage>
        <taxon>Eukaryota</taxon>
        <taxon>Metazoa</taxon>
        <taxon>Ecdysozoa</taxon>
        <taxon>Nematoda</taxon>
        <taxon>Chromadorea</taxon>
        <taxon>Rhabditida</taxon>
        <taxon>Rhabditina</taxon>
        <taxon>Rhabditomorpha</taxon>
        <taxon>Strongyloidea</taxon>
        <taxon>Metastrongylidae</taxon>
        <taxon>Parelaphostrongylus</taxon>
    </lineage>
</organism>
<gene>
    <name evidence="1" type="ORF">KIN20_023378</name>
</gene>
<evidence type="ECO:0000313" key="1">
    <source>
        <dbReference type="EMBL" id="KAJ1363495.1"/>
    </source>
</evidence>
<sequence length="91" mass="10403">MCPMLTCNSINRLQSYPRRVIERSEFHERHLEGVVRSSMARLLRVRSSFPRILTILSGSACCRGSHVGLTDSFHRSLVDPSLLRCRSTKET</sequence>
<keyword evidence="2" id="KW-1185">Reference proteome</keyword>
<evidence type="ECO:0000313" key="2">
    <source>
        <dbReference type="Proteomes" id="UP001196413"/>
    </source>
</evidence>
<reference evidence="1" key="1">
    <citation type="submission" date="2021-06" db="EMBL/GenBank/DDBJ databases">
        <title>Parelaphostrongylus tenuis whole genome reference sequence.</title>
        <authorList>
            <person name="Garwood T.J."/>
            <person name="Larsen P.A."/>
            <person name="Fountain-Jones N.M."/>
            <person name="Garbe J.R."/>
            <person name="Macchietto M.G."/>
            <person name="Kania S.A."/>
            <person name="Gerhold R.W."/>
            <person name="Richards J.E."/>
            <person name="Wolf T.M."/>
        </authorList>
    </citation>
    <scope>NUCLEOTIDE SEQUENCE</scope>
    <source>
        <strain evidence="1">MNPRO001-30</strain>
        <tissue evidence="1">Meninges</tissue>
    </source>
</reference>
<dbReference type="AlphaFoldDB" id="A0AAD5MRJ0"/>
<accession>A0AAD5MRJ0</accession>
<name>A0AAD5MRJ0_PARTN</name>
<protein>
    <submittedName>
        <fullName evidence="1">Uncharacterized protein</fullName>
    </submittedName>
</protein>
<comment type="caution">
    <text evidence="1">The sequence shown here is derived from an EMBL/GenBank/DDBJ whole genome shotgun (WGS) entry which is preliminary data.</text>
</comment>
<dbReference type="Proteomes" id="UP001196413">
    <property type="component" value="Unassembled WGS sequence"/>
</dbReference>